<feature type="transmembrane region" description="Helical" evidence="8">
    <location>
        <begin position="227"/>
        <end position="248"/>
    </location>
</feature>
<keyword evidence="5 8" id="KW-0812">Transmembrane</keyword>
<dbReference type="GO" id="GO:0005886">
    <property type="term" value="C:plasma membrane"/>
    <property type="evidence" value="ECO:0007669"/>
    <property type="project" value="UniProtKB-SubCell"/>
</dbReference>
<evidence type="ECO:0000313" key="10">
    <source>
        <dbReference type="Proteomes" id="UP000000590"/>
    </source>
</evidence>
<dbReference type="InterPro" id="IPR000522">
    <property type="entry name" value="ABC_transptr_permease_BtuC"/>
</dbReference>
<dbReference type="GO" id="GO:0022857">
    <property type="term" value="F:transmembrane transporter activity"/>
    <property type="evidence" value="ECO:0007669"/>
    <property type="project" value="InterPro"/>
</dbReference>
<sequence>MIILNKNYVFPFLFAGVFLFSLFVGRYMFDPSLIFTNSLANNIFFDIRLPRAIAVSLAGASLALAGVSFQNIFKNYLAGPNILGVTSGSAFGASIAILFFAYNPYLVQFSAFIFGVIAVYIAYKLSSLLKSGIVGLILSGMAISAFFSAMIGLIKYVADPYEKLPTIVFWLLGSFVGLRWVDLGISVIPMLIGIIGLVMLKWVFNILATGDENAKSLGVDSKKLKNITIFLATLAASASTSLAGMIQWVGVVSPHIARLLVGVDNRKLVPASAFVGATLLLLCDTLARTLTPSEIPISIITSFIGAPILIIILSKRGVK</sequence>
<dbReference type="PANTHER" id="PTHR30472">
    <property type="entry name" value="FERRIC ENTEROBACTIN TRANSPORT SYSTEM PERMEASE PROTEIN"/>
    <property type="match status" value="1"/>
</dbReference>
<accession>Q6M0S2</accession>
<keyword evidence="10" id="KW-1185">Reference proteome</keyword>
<feature type="transmembrane region" description="Helical" evidence="8">
    <location>
        <begin position="7"/>
        <end position="29"/>
    </location>
</feature>
<reference evidence="9 10" key="1">
    <citation type="journal article" date="2004" name="J. Bacteriol.">
        <title>Complete genome sequence of the genetically tractable hydrogenotrophic methanogen Methanococcus maripaludis.</title>
        <authorList>
            <person name="Hendrickson E.L."/>
            <person name="Kaul R."/>
            <person name="Zhou Y."/>
            <person name="Bovee D."/>
            <person name="Chapman P."/>
            <person name="Chung J."/>
            <person name="Conway de Macario E."/>
            <person name="Dodsworth J.A."/>
            <person name="Gillett W."/>
            <person name="Graham D.E."/>
            <person name="Hackett M."/>
            <person name="Haydock A.K."/>
            <person name="Kang A."/>
            <person name="Land M.L."/>
            <person name="Levy R."/>
            <person name="Lie T.J."/>
            <person name="Major T.A."/>
            <person name="Moore B.C."/>
            <person name="Porat I."/>
            <person name="Palmeiri A."/>
            <person name="Rouse G."/>
            <person name="Saenphimmachak C."/>
            <person name="Soll D."/>
            <person name="Van Dien S."/>
            <person name="Wang T."/>
            <person name="Whitman W.B."/>
            <person name="Xia Q."/>
            <person name="Zhang Y."/>
            <person name="Larimer F.W."/>
            <person name="Olson M.V."/>
            <person name="Leigh J.A."/>
        </authorList>
    </citation>
    <scope>NUCLEOTIDE SEQUENCE [LARGE SCALE GENOMIC DNA]</scope>
    <source>
        <strain evidence="10">S2 / LL</strain>
    </source>
</reference>
<dbReference type="Proteomes" id="UP000000590">
    <property type="component" value="Chromosome"/>
</dbReference>
<evidence type="ECO:0000256" key="5">
    <source>
        <dbReference type="ARBA" id="ARBA00022692"/>
    </source>
</evidence>
<dbReference type="KEGG" id="mmp:MMP0197"/>
<comment type="subcellular location">
    <subcellularLocation>
        <location evidence="1">Cell membrane</location>
        <topology evidence="1">Multi-pass membrane protein</topology>
    </subcellularLocation>
</comment>
<feature type="transmembrane region" description="Helical" evidence="8">
    <location>
        <begin position="81"/>
        <end position="99"/>
    </location>
</feature>
<proteinExistence type="inferred from homology"/>
<feature type="transmembrane region" description="Helical" evidence="8">
    <location>
        <begin position="188"/>
        <end position="207"/>
    </location>
</feature>
<feature type="transmembrane region" description="Helical" evidence="8">
    <location>
        <begin position="105"/>
        <end position="123"/>
    </location>
</feature>
<feature type="transmembrane region" description="Helical" evidence="8">
    <location>
        <begin position="135"/>
        <end position="158"/>
    </location>
</feature>
<evidence type="ECO:0000256" key="2">
    <source>
        <dbReference type="ARBA" id="ARBA00007935"/>
    </source>
</evidence>
<dbReference type="HOGENOM" id="CLU_013016_0_2_2"/>
<dbReference type="RefSeq" id="WP_011170141.1">
    <property type="nucleotide sequence ID" value="NC_005791.1"/>
</dbReference>
<dbReference type="EnsemblBacteria" id="CAF29753">
    <property type="protein sequence ID" value="CAF29753"/>
    <property type="gene ID" value="MMP0197"/>
</dbReference>
<dbReference type="STRING" id="267377.MMP0197"/>
<dbReference type="SUPFAM" id="SSF81345">
    <property type="entry name" value="ABC transporter involved in vitamin B12 uptake, BtuC"/>
    <property type="match status" value="1"/>
</dbReference>
<dbReference type="EMBL" id="BX950229">
    <property type="protein sequence ID" value="CAF29753.1"/>
    <property type="molecule type" value="Genomic_DNA"/>
</dbReference>
<dbReference type="AlphaFoldDB" id="Q6M0S2"/>
<evidence type="ECO:0000256" key="8">
    <source>
        <dbReference type="SAM" id="Phobius"/>
    </source>
</evidence>
<dbReference type="PANTHER" id="PTHR30472:SF25">
    <property type="entry name" value="ABC TRANSPORTER PERMEASE PROTEIN MJ0876-RELATED"/>
    <property type="match status" value="1"/>
</dbReference>
<name>Q6M0S2_METMP</name>
<keyword evidence="3" id="KW-0813">Transport</keyword>
<organism evidence="10">
    <name type="scientific">Methanococcus maripaludis (strain DSM 14266 / JCM 13030 / NBRC 101832 / S2 / LL)</name>
    <dbReference type="NCBI Taxonomy" id="267377"/>
    <lineage>
        <taxon>Archaea</taxon>
        <taxon>Methanobacteriati</taxon>
        <taxon>Methanobacteriota</taxon>
        <taxon>Methanomada group</taxon>
        <taxon>Methanococci</taxon>
        <taxon>Methanococcales</taxon>
        <taxon>Methanococcaceae</taxon>
        <taxon>Methanococcus</taxon>
    </lineage>
</organism>
<keyword evidence="7 8" id="KW-0472">Membrane</keyword>
<dbReference type="Gene3D" id="1.10.3470.10">
    <property type="entry name" value="ABC transporter involved in vitamin B12 uptake, BtuC"/>
    <property type="match status" value="1"/>
</dbReference>
<dbReference type="eggNOG" id="arCOG01007">
    <property type="taxonomic scope" value="Archaea"/>
</dbReference>
<keyword evidence="6 8" id="KW-1133">Transmembrane helix</keyword>
<evidence type="ECO:0000256" key="3">
    <source>
        <dbReference type="ARBA" id="ARBA00022448"/>
    </source>
</evidence>
<gene>
    <name evidence="9" type="ordered locus">MMP0197</name>
</gene>
<evidence type="ECO:0000256" key="4">
    <source>
        <dbReference type="ARBA" id="ARBA00022475"/>
    </source>
</evidence>
<evidence type="ECO:0000256" key="7">
    <source>
        <dbReference type="ARBA" id="ARBA00023136"/>
    </source>
</evidence>
<evidence type="ECO:0000256" key="6">
    <source>
        <dbReference type="ARBA" id="ARBA00022989"/>
    </source>
</evidence>
<dbReference type="GeneID" id="10981627"/>
<feature type="transmembrane region" description="Helical" evidence="8">
    <location>
        <begin position="49"/>
        <end position="69"/>
    </location>
</feature>
<dbReference type="FunFam" id="1.10.3470.10:FF:000001">
    <property type="entry name" value="Vitamin B12 ABC transporter permease BtuC"/>
    <property type="match status" value="1"/>
</dbReference>
<dbReference type="Pfam" id="PF01032">
    <property type="entry name" value="FecCD"/>
    <property type="match status" value="1"/>
</dbReference>
<dbReference type="InterPro" id="IPR037294">
    <property type="entry name" value="ABC_BtuC-like"/>
</dbReference>
<evidence type="ECO:0000313" key="9">
    <source>
        <dbReference type="EMBL" id="CAF29753.1"/>
    </source>
</evidence>
<protein>
    <submittedName>
        <fullName evidence="9">ABC-type iron(III) transport system, permease component</fullName>
    </submittedName>
</protein>
<comment type="similarity">
    <text evidence="2">Belongs to the binding-protein-dependent transport system permease family. FecCD subfamily.</text>
</comment>
<dbReference type="CDD" id="cd06550">
    <property type="entry name" value="TM_ABC_iron-siderophores_like"/>
    <property type="match status" value="1"/>
</dbReference>
<keyword evidence="4" id="KW-1003">Cell membrane</keyword>
<evidence type="ECO:0000256" key="1">
    <source>
        <dbReference type="ARBA" id="ARBA00004651"/>
    </source>
</evidence>
<feature type="transmembrane region" description="Helical" evidence="8">
    <location>
        <begin position="295"/>
        <end position="313"/>
    </location>
</feature>
<dbReference type="PATRIC" id="fig|267377.15.peg.200"/>